<dbReference type="SUPFAM" id="SSF52402">
    <property type="entry name" value="Adenine nucleotide alpha hydrolases-like"/>
    <property type="match status" value="1"/>
</dbReference>
<dbReference type="OrthoDB" id="9807403at2"/>
<evidence type="ECO:0000256" key="6">
    <source>
        <dbReference type="HAMAP-Rule" id="MF_01161"/>
    </source>
</evidence>
<comment type="domain">
    <text evidence="6">The N-terminal region contains the highly conserved SGGXDS motif, predicted to be a P-loop motif involved in ATP binding.</text>
</comment>
<evidence type="ECO:0000256" key="1">
    <source>
        <dbReference type="ARBA" id="ARBA00022598"/>
    </source>
</evidence>
<keyword evidence="9" id="KW-1185">Reference proteome</keyword>
<dbReference type="HAMAP" id="MF_01161">
    <property type="entry name" value="tRNA_Ile_lys_synt"/>
    <property type="match status" value="1"/>
</dbReference>
<comment type="similarity">
    <text evidence="6">Belongs to the tRNA(Ile)-lysidine synthase family.</text>
</comment>
<proteinExistence type="inferred from homology"/>
<dbReference type="EC" id="6.3.4.19" evidence="6"/>
<dbReference type="Gene3D" id="3.40.50.620">
    <property type="entry name" value="HUPs"/>
    <property type="match status" value="1"/>
</dbReference>
<name>A0A1X7BM90_9RHOB</name>
<dbReference type="CDD" id="cd01992">
    <property type="entry name" value="TilS_N"/>
    <property type="match status" value="1"/>
</dbReference>
<dbReference type="Pfam" id="PF01171">
    <property type="entry name" value="ATP_bind_3"/>
    <property type="match status" value="1"/>
</dbReference>
<dbReference type="InterPro" id="IPR014729">
    <property type="entry name" value="Rossmann-like_a/b/a_fold"/>
</dbReference>
<keyword evidence="2 6" id="KW-0819">tRNA processing</keyword>
<dbReference type="GO" id="GO:0005737">
    <property type="term" value="C:cytoplasm"/>
    <property type="evidence" value="ECO:0007669"/>
    <property type="project" value="UniProtKB-SubCell"/>
</dbReference>
<reference evidence="8 9" key="1">
    <citation type="submission" date="2017-03" db="EMBL/GenBank/DDBJ databases">
        <authorList>
            <person name="Afonso C.L."/>
            <person name="Miller P.J."/>
            <person name="Scott M.A."/>
            <person name="Spackman E."/>
            <person name="Goraichik I."/>
            <person name="Dimitrov K.M."/>
            <person name="Suarez D.L."/>
            <person name="Swayne D.E."/>
        </authorList>
    </citation>
    <scope>NUCLEOTIDE SEQUENCE [LARGE SCALE GENOMIC DNA]</scope>
    <source>
        <strain evidence="8 9">CECT 7745</strain>
    </source>
</reference>
<gene>
    <name evidence="6 8" type="primary">tilS</name>
    <name evidence="8" type="ORF">ROA7745_00524</name>
</gene>
<keyword evidence="1 6" id="KW-0436">Ligase</keyword>
<keyword evidence="3 6" id="KW-0547">Nucleotide-binding</keyword>
<dbReference type="PANTHER" id="PTHR43033">
    <property type="entry name" value="TRNA(ILE)-LYSIDINE SYNTHASE-RELATED"/>
    <property type="match status" value="1"/>
</dbReference>
<dbReference type="Proteomes" id="UP000193224">
    <property type="component" value="Unassembled WGS sequence"/>
</dbReference>
<dbReference type="InterPro" id="IPR012795">
    <property type="entry name" value="tRNA_Ile_lys_synt_N"/>
</dbReference>
<feature type="domain" description="tRNA(Ile)-lysidine/2-thiocytidine synthase N-terminal" evidence="7">
    <location>
        <begin position="26"/>
        <end position="203"/>
    </location>
</feature>
<dbReference type="InterPro" id="IPR012094">
    <property type="entry name" value="tRNA_Ile_lys_synt"/>
</dbReference>
<evidence type="ECO:0000313" key="9">
    <source>
        <dbReference type="Proteomes" id="UP000193224"/>
    </source>
</evidence>
<dbReference type="GO" id="GO:0005524">
    <property type="term" value="F:ATP binding"/>
    <property type="evidence" value="ECO:0007669"/>
    <property type="project" value="UniProtKB-UniRule"/>
</dbReference>
<dbReference type="GO" id="GO:0006400">
    <property type="term" value="P:tRNA modification"/>
    <property type="evidence" value="ECO:0007669"/>
    <property type="project" value="UniProtKB-UniRule"/>
</dbReference>
<dbReference type="AlphaFoldDB" id="A0A1X7BM90"/>
<comment type="catalytic activity">
    <reaction evidence="5 6">
        <text>cytidine(34) in tRNA(Ile2) + L-lysine + ATP = lysidine(34) in tRNA(Ile2) + AMP + diphosphate + H(+)</text>
        <dbReference type="Rhea" id="RHEA:43744"/>
        <dbReference type="Rhea" id="RHEA-COMP:10625"/>
        <dbReference type="Rhea" id="RHEA-COMP:10670"/>
        <dbReference type="ChEBI" id="CHEBI:15378"/>
        <dbReference type="ChEBI" id="CHEBI:30616"/>
        <dbReference type="ChEBI" id="CHEBI:32551"/>
        <dbReference type="ChEBI" id="CHEBI:33019"/>
        <dbReference type="ChEBI" id="CHEBI:82748"/>
        <dbReference type="ChEBI" id="CHEBI:83665"/>
        <dbReference type="ChEBI" id="CHEBI:456215"/>
        <dbReference type="EC" id="6.3.4.19"/>
    </reaction>
</comment>
<evidence type="ECO:0000256" key="4">
    <source>
        <dbReference type="ARBA" id="ARBA00022840"/>
    </source>
</evidence>
<comment type="function">
    <text evidence="6">Ligates lysine onto the cytidine present at position 34 of the AUA codon-specific tRNA(Ile) that contains the anticodon CAU, in an ATP-dependent manner. Cytidine is converted to lysidine, thus changing the amino acid specificity of the tRNA from methionine to isoleucine.</text>
</comment>
<comment type="subcellular location">
    <subcellularLocation>
        <location evidence="6">Cytoplasm</location>
    </subcellularLocation>
</comment>
<sequence>MTARGNTSLIDRIASAFLPDRPVRLGVAVSGGSDSLALMYLLRDWADQDGPVLHAVTVDHGLRPESADEAAQVAEHAARLGISHDCLIWGGWDGRGNLPDQARRARYRLLESWAVNRGISHVALGHTADDQAETFLMRLAREAGVDGLSAMAPSRRQGQVVFCRPALEVSREELRSELRNRGVRWIDDPTNEDDAYERVRARQVLAALAPLGINAASLTAVARHMSDVRKTLGWYVFQAARDLVTFQAGDILITRQEFDALPHEVARRLIQSVLKWISNAEYSARGRAIELLMAAIRDGTGMTLQGCQVIIEPDRLRVIREYQAVTESRVDIGEVWDARWRLTGDISTDDLKIGALGPEGLRQCPDWRLAGLPEASQLSGPAVWRGGELVAAPLANHGNSWVAQLIRHEEGYFASLLCS</sequence>
<dbReference type="RefSeq" id="WP_085798652.1">
    <property type="nucleotide sequence ID" value="NZ_FWXB01000001.1"/>
</dbReference>
<dbReference type="GO" id="GO:0032267">
    <property type="term" value="F:tRNA(Ile)-lysidine synthase activity"/>
    <property type="evidence" value="ECO:0007669"/>
    <property type="project" value="UniProtKB-EC"/>
</dbReference>
<evidence type="ECO:0000313" key="8">
    <source>
        <dbReference type="EMBL" id="SMC10717.1"/>
    </source>
</evidence>
<dbReference type="PANTHER" id="PTHR43033:SF1">
    <property type="entry name" value="TRNA(ILE)-LYSIDINE SYNTHASE-RELATED"/>
    <property type="match status" value="1"/>
</dbReference>
<accession>A0A1X7BM90</accession>
<organism evidence="8 9">
    <name type="scientific">Roseovarius aestuarii</name>
    <dbReference type="NCBI Taxonomy" id="475083"/>
    <lineage>
        <taxon>Bacteria</taxon>
        <taxon>Pseudomonadati</taxon>
        <taxon>Pseudomonadota</taxon>
        <taxon>Alphaproteobacteria</taxon>
        <taxon>Rhodobacterales</taxon>
        <taxon>Roseobacteraceae</taxon>
        <taxon>Roseovarius</taxon>
    </lineage>
</organism>
<evidence type="ECO:0000256" key="2">
    <source>
        <dbReference type="ARBA" id="ARBA00022694"/>
    </source>
</evidence>
<evidence type="ECO:0000256" key="5">
    <source>
        <dbReference type="ARBA" id="ARBA00048539"/>
    </source>
</evidence>
<dbReference type="EMBL" id="FWXB01000001">
    <property type="protein sequence ID" value="SMC10717.1"/>
    <property type="molecule type" value="Genomic_DNA"/>
</dbReference>
<dbReference type="NCBIfam" id="TIGR02432">
    <property type="entry name" value="lysidine_TilS_N"/>
    <property type="match status" value="1"/>
</dbReference>
<keyword evidence="4 6" id="KW-0067">ATP-binding</keyword>
<protein>
    <recommendedName>
        <fullName evidence="6">tRNA(Ile)-lysidine synthase</fullName>
        <ecNumber evidence="6">6.3.4.19</ecNumber>
    </recommendedName>
    <alternativeName>
        <fullName evidence="6">tRNA(Ile)-2-lysyl-cytidine synthase</fullName>
    </alternativeName>
    <alternativeName>
        <fullName evidence="6">tRNA(Ile)-lysidine synthetase</fullName>
    </alternativeName>
</protein>
<dbReference type="InterPro" id="IPR011063">
    <property type="entry name" value="TilS/TtcA_N"/>
</dbReference>
<keyword evidence="6" id="KW-0963">Cytoplasm</keyword>
<feature type="binding site" evidence="6">
    <location>
        <begin position="30"/>
        <end position="35"/>
    </location>
    <ligand>
        <name>ATP</name>
        <dbReference type="ChEBI" id="CHEBI:30616"/>
    </ligand>
</feature>
<evidence type="ECO:0000256" key="3">
    <source>
        <dbReference type="ARBA" id="ARBA00022741"/>
    </source>
</evidence>
<evidence type="ECO:0000259" key="7">
    <source>
        <dbReference type="Pfam" id="PF01171"/>
    </source>
</evidence>